<evidence type="ECO:0000256" key="3">
    <source>
        <dbReference type="ARBA" id="ARBA00022839"/>
    </source>
</evidence>
<evidence type="ECO:0000256" key="1">
    <source>
        <dbReference type="ARBA" id="ARBA00022722"/>
    </source>
</evidence>
<dbReference type="CDD" id="cd06133">
    <property type="entry name" value="ERI-1_3'hExo_like"/>
    <property type="match status" value="1"/>
</dbReference>
<dbReference type="InterPro" id="IPR013520">
    <property type="entry name" value="Ribonucl_H"/>
</dbReference>
<gene>
    <name evidence="5" type="ORF">NQ502_08890</name>
</gene>
<dbReference type="GO" id="GO:0004527">
    <property type="term" value="F:exonuclease activity"/>
    <property type="evidence" value="ECO:0007669"/>
    <property type="project" value="UniProtKB-KW"/>
</dbReference>
<dbReference type="SMART" id="SM00479">
    <property type="entry name" value="EXOIII"/>
    <property type="match status" value="1"/>
</dbReference>
<dbReference type="EMBL" id="CP102290">
    <property type="protein sequence ID" value="UWP61129.1"/>
    <property type="molecule type" value="Genomic_DNA"/>
</dbReference>
<accession>A0ABY5VLS0</accession>
<sequence length="325" mass="38903">MNYIVFDLEWNQCPYGKDRENPRLPFEIIEIGAVKLDEEKNVLGEFHRLIHPMVYKRIHYRTKEILGMSMKMLESGDFFYDAVKDFLEWCGEDYRFCSWGSMDLTELQRNMKYYGLLDLLKGPIRYYDVQKLFSMEYEDGKSRRSLEYGIDYLNIAKTRDFHHALTDAYYTADILARIDEEVIRMNDSIDCYQNPQSREEEIHVISEGYEKYISREFESKEDAMKEREISASRCFLCGKNVRKKIRWFSINSKNYYCVAYCGKHGYLKGKIRMKKAEDGKFYVVKTIKLAGEDEAVEIREKRDILKRKRRQKKKEAKQRLTIDNL</sequence>
<dbReference type="PANTHER" id="PTHR23044:SF61">
    <property type="entry name" value="3'-5' EXORIBONUCLEASE 1-RELATED"/>
    <property type="match status" value="1"/>
</dbReference>
<dbReference type="Proteomes" id="UP001060164">
    <property type="component" value="Chromosome"/>
</dbReference>
<dbReference type="InterPro" id="IPR012337">
    <property type="entry name" value="RNaseH-like_sf"/>
</dbReference>
<reference evidence="5" key="1">
    <citation type="journal article" date="2022" name="Cell">
        <title>Design, construction, and in vivo augmentation of a complex gut microbiome.</title>
        <authorList>
            <person name="Cheng A.G."/>
            <person name="Ho P.Y."/>
            <person name="Aranda-Diaz A."/>
            <person name="Jain S."/>
            <person name="Yu F.B."/>
            <person name="Meng X."/>
            <person name="Wang M."/>
            <person name="Iakiviak M."/>
            <person name="Nagashima K."/>
            <person name="Zhao A."/>
            <person name="Murugkar P."/>
            <person name="Patil A."/>
            <person name="Atabakhsh K."/>
            <person name="Weakley A."/>
            <person name="Yan J."/>
            <person name="Brumbaugh A.R."/>
            <person name="Higginbottom S."/>
            <person name="Dimas A."/>
            <person name="Shiver A.L."/>
            <person name="Deutschbauer A."/>
            <person name="Neff N."/>
            <person name="Sonnenburg J.L."/>
            <person name="Huang K.C."/>
            <person name="Fischbach M.A."/>
        </authorList>
    </citation>
    <scope>NUCLEOTIDE SEQUENCE</scope>
    <source>
        <strain evidence="5">DSM 19829</strain>
    </source>
</reference>
<keyword evidence="1" id="KW-0540">Nuclease</keyword>
<evidence type="ECO:0000259" key="4">
    <source>
        <dbReference type="SMART" id="SM00479"/>
    </source>
</evidence>
<protein>
    <submittedName>
        <fullName evidence="5">Exonuclease domain-containing protein</fullName>
    </submittedName>
</protein>
<organism evidence="5 6">
    <name type="scientific">Ruminococcus gauvreauii</name>
    <dbReference type="NCBI Taxonomy" id="438033"/>
    <lineage>
        <taxon>Bacteria</taxon>
        <taxon>Bacillati</taxon>
        <taxon>Bacillota</taxon>
        <taxon>Clostridia</taxon>
        <taxon>Eubacteriales</taxon>
        <taxon>Oscillospiraceae</taxon>
        <taxon>Ruminococcus</taxon>
    </lineage>
</organism>
<feature type="domain" description="Exonuclease" evidence="4">
    <location>
        <begin position="2"/>
        <end position="184"/>
    </location>
</feature>
<evidence type="ECO:0000313" key="6">
    <source>
        <dbReference type="Proteomes" id="UP001060164"/>
    </source>
</evidence>
<evidence type="ECO:0000256" key="2">
    <source>
        <dbReference type="ARBA" id="ARBA00022801"/>
    </source>
</evidence>
<dbReference type="Gene3D" id="3.30.420.10">
    <property type="entry name" value="Ribonuclease H-like superfamily/Ribonuclease H"/>
    <property type="match status" value="1"/>
</dbReference>
<dbReference type="InterPro" id="IPR051274">
    <property type="entry name" value="3-5_Exoribonuclease"/>
</dbReference>
<dbReference type="InterPro" id="IPR036397">
    <property type="entry name" value="RNaseH_sf"/>
</dbReference>
<evidence type="ECO:0000313" key="5">
    <source>
        <dbReference type="EMBL" id="UWP61129.1"/>
    </source>
</evidence>
<keyword evidence="6" id="KW-1185">Reference proteome</keyword>
<dbReference type="Pfam" id="PF00929">
    <property type="entry name" value="RNase_T"/>
    <property type="match status" value="1"/>
</dbReference>
<keyword evidence="3 5" id="KW-0269">Exonuclease</keyword>
<dbReference type="SUPFAM" id="SSF53098">
    <property type="entry name" value="Ribonuclease H-like"/>
    <property type="match status" value="1"/>
</dbReference>
<keyword evidence="2" id="KW-0378">Hydrolase</keyword>
<dbReference type="RefSeq" id="WP_028528275.1">
    <property type="nucleotide sequence ID" value="NZ_CABLBR010000009.1"/>
</dbReference>
<proteinExistence type="predicted"/>
<name>A0ABY5VLS0_9FIRM</name>
<dbReference type="InterPro" id="IPR047201">
    <property type="entry name" value="ERI-1_3'hExo-like"/>
</dbReference>
<dbReference type="PANTHER" id="PTHR23044">
    <property type="entry name" value="3'-5' EXONUCLEASE ERI1-RELATED"/>
    <property type="match status" value="1"/>
</dbReference>